<name>A0A8H4X4Y1_9HYPO</name>
<dbReference type="AlphaFoldDB" id="A0A8H4X4Y1"/>
<dbReference type="Proteomes" id="UP000604273">
    <property type="component" value="Unassembled WGS sequence"/>
</dbReference>
<evidence type="ECO:0000313" key="2">
    <source>
        <dbReference type="EMBL" id="KAF4961174.1"/>
    </source>
</evidence>
<evidence type="ECO:0000313" key="3">
    <source>
        <dbReference type="Proteomes" id="UP000604273"/>
    </source>
</evidence>
<dbReference type="OrthoDB" id="4509531at2759"/>
<reference evidence="2" key="1">
    <citation type="journal article" date="2020" name="BMC Genomics">
        <title>Correction to: Identification and distribution of gene clusters required for synthesis of sphingolipid metabolism inhibitors in diverse species of the filamentous fungus Fusarium.</title>
        <authorList>
            <person name="Kim H.S."/>
            <person name="Lohmar J.M."/>
            <person name="Busman M."/>
            <person name="Brown D.W."/>
            <person name="Naumann T.A."/>
            <person name="Divon H.H."/>
            <person name="Lysoe E."/>
            <person name="Uhlig S."/>
            <person name="Proctor R.H."/>
        </authorList>
    </citation>
    <scope>NUCLEOTIDE SEQUENCE</scope>
    <source>
        <strain evidence="2">NRRL 45417</strain>
    </source>
</reference>
<comment type="caution">
    <text evidence="2">The sequence shown here is derived from an EMBL/GenBank/DDBJ whole genome shotgun (WGS) entry which is preliminary data.</text>
</comment>
<evidence type="ECO:0000256" key="1">
    <source>
        <dbReference type="SAM" id="MobiDB-lite"/>
    </source>
</evidence>
<feature type="region of interest" description="Disordered" evidence="1">
    <location>
        <begin position="1"/>
        <end position="22"/>
    </location>
</feature>
<dbReference type="EMBL" id="JABFAI010000007">
    <property type="protein sequence ID" value="KAF4961174.1"/>
    <property type="molecule type" value="Genomic_DNA"/>
</dbReference>
<protein>
    <submittedName>
        <fullName evidence="2">Uncharacterized protein</fullName>
    </submittedName>
</protein>
<keyword evidence="3" id="KW-1185">Reference proteome</keyword>
<organism evidence="2 3">
    <name type="scientific">Fusarium gaditjirri</name>
    <dbReference type="NCBI Taxonomy" id="282569"/>
    <lineage>
        <taxon>Eukaryota</taxon>
        <taxon>Fungi</taxon>
        <taxon>Dikarya</taxon>
        <taxon>Ascomycota</taxon>
        <taxon>Pezizomycotina</taxon>
        <taxon>Sordariomycetes</taxon>
        <taxon>Hypocreomycetidae</taxon>
        <taxon>Hypocreales</taxon>
        <taxon>Nectriaceae</taxon>
        <taxon>Fusarium</taxon>
        <taxon>Fusarium nisikadoi species complex</taxon>
    </lineage>
</organism>
<proteinExistence type="predicted"/>
<accession>A0A8H4X4Y1</accession>
<gene>
    <name evidence="2" type="ORF">FGADI_410</name>
</gene>
<reference evidence="2" key="2">
    <citation type="submission" date="2020-05" db="EMBL/GenBank/DDBJ databases">
        <authorList>
            <person name="Kim H.-S."/>
            <person name="Proctor R.H."/>
            <person name="Brown D.W."/>
        </authorList>
    </citation>
    <scope>NUCLEOTIDE SEQUENCE</scope>
    <source>
        <strain evidence="2">NRRL 45417</strain>
    </source>
</reference>
<sequence>MASIGFPQQQQQQQQALPIQSASSPSIDSGLLTALATYITTGPDARSTTEQEVQELAAQAIATPGGKAHLESLLQSNSSIGHQTWKNKDDANGTITITKTTIELAIDVPNIQRHFTGKGFGVFVPGKAAIPLGTFYYHDFNDFGEGSASYELHVKGLEVHIKVYRNQQHVGTFWFSNLPIVFPPVVVRLTGKISTTE</sequence>